<reference evidence="1 2" key="1">
    <citation type="journal article" date="2011" name="Stand. Genomic Sci.">
        <title>Complete genome sequence of Haliscomenobacter hydrossis type strain (O).</title>
        <authorList>
            <consortium name="US DOE Joint Genome Institute (JGI-PGF)"/>
            <person name="Daligault H."/>
            <person name="Lapidus A."/>
            <person name="Zeytun A."/>
            <person name="Nolan M."/>
            <person name="Lucas S."/>
            <person name="Del Rio T.G."/>
            <person name="Tice H."/>
            <person name="Cheng J.F."/>
            <person name="Tapia R."/>
            <person name="Han C."/>
            <person name="Goodwin L."/>
            <person name="Pitluck S."/>
            <person name="Liolios K."/>
            <person name="Pagani I."/>
            <person name="Ivanova N."/>
            <person name="Huntemann M."/>
            <person name="Mavromatis K."/>
            <person name="Mikhailova N."/>
            <person name="Pati A."/>
            <person name="Chen A."/>
            <person name="Palaniappan K."/>
            <person name="Land M."/>
            <person name="Hauser L."/>
            <person name="Brambilla E.M."/>
            <person name="Rohde M."/>
            <person name="Verbarg S."/>
            <person name="Goker M."/>
            <person name="Bristow J."/>
            <person name="Eisen J.A."/>
            <person name="Markowitz V."/>
            <person name="Hugenholtz P."/>
            <person name="Kyrpides N.C."/>
            <person name="Klenk H.P."/>
            <person name="Woyke T."/>
        </authorList>
    </citation>
    <scope>NUCLEOTIDE SEQUENCE [LARGE SCALE GENOMIC DNA]</scope>
    <source>
        <strain evidence="2">ATCC 27775 / DSM 1100 / LMG 10767 / O</strain>
    </source>
</reference>
<evidence type="ECO:0000313" key="2">
    <source>
        <dbReference type="Proteomes" id="UP000008461"/>
    </source>
</evidence>
<accession>F4L6Y7</accession>
<sequence>MVAALRVPNGDFLVGVCGSGGRVAGDYAADGELSGAEGGVGESGEVVEVGVRRFLVLLYSKATLIGTRITRIRRIYADFLSPAAKV</sequence>
<reference key="2">
    <citation type="submission" date="2011-04" db="EMBL/GenBank/DDBJ databases">
        <title>Complete sequence of chromosome of Haliscomenobacter hydrossis DSM 1100.</title>
        <authorList>
            <consortium name="US DOE Joint Genome Institute (JGI-PGF)"/>
            <person name="Lucas S."/>
            <person name="Han J."/>
            <person name="Lapidus A."/>
            <person name="Bruce D."/>
            <person name="Goodwin L."/>
            <person name="Pitluck S."/>
            <person name="Peters L."/>
            <person name="Kyrpides N."/>
            <person name="Mavromatis K."/>
            <person name="Ivanova N."/>
            <person name="Ovchinnikova G."/>
            <person name="Pagani I."/>
            <person name="Daligault H."/>
            <person name="Detter J.C."/>
            <person name="Han C."/>
            <person name="Land M."/>
            <person name="Hauser L."/>
            <person name="Markowitz V."/>
            <person name="Cheng J.-F."/>
            <person name="Hugenholtz P."/>
            <person name="Woyke T."/>
            <person name="Wu D."/>
            <person name="Verbarg S."/>
            <person name="Frueling A."/>
            <person name="Brambilla E."/>
            <person name="Klenk H.-P."/>
            <person name="Eisen J.A."/>
        </authorList>
    </citation>
    <scope>NUCLEOTIDE SEQUENCE</scope>
    <source>
        <strain>DSM 1100</strain>
    </source>
</reference>
<dbReference type="HOGENOM" id="CLU_2493574_0_0_10"/>
<gene>
    <name evidence="1" type="ordered locus">Halhy_4094</name>
</gene>
<dbReference type="EMBL" id="CP002691">
    <property type="protein sequence ID" value="AEE51942.1"/>
    <property type="molecule type" value="Genomic_DNA"/>
</dbReference>
<evidence type="ECO:0000313" key="1">
    <source>
        <dbReference type="EMBL" id="AEE51942.1"/>
    </source>
</evidence>
<name>F4L6Y7_HALH1</name>
<keyword evidence="2" id="KW-1185">Reference proteome</keyword>
<protein>
    <submittedName>
        <fullName evidence="1">Uncharacterized protein</fullName>
    </submittedName>
</protein>
<dbReference type="KEGG" id="hhy:Halhy_4094"/>
<dbReference type="AlphaFoldDB" id="F4L6Y7"/>
<proteinExistence type="predicted"/>
<organism evidence="1 2">
    <name type="scientific">Haliscomenobacter hydrossis (strain ATCC 27775 / DSM 1100 / LMG 10767 / O)</name>
    <dbReference type="NCBI Taxonomy" id="760192"/>
    <lineage>
        <taxon>Bacteria</taxon>
        <taxon>Pseudomonadati</taxon>
        <taxon>Bacteroidota</taxon>
        <taxon>Saprospiria</taxon>
        <taxon>Saprospirales</taxon>
        <taxon>Haliscomenobacteraceae</taxon>
        <taxon>Haliscomenobacter</taxon>
    </lineage>
</organism>
<dbReference type="Proteomes" id="UP000008461">
    <property type="component" value="Chromosome"/>
</dbReference>